<dbReference type="EMBL" id="BTGU01000110">
    <property type="protein sequence ID" value="GMN61360.1"/>
    <property type="molecule type" value="Genomic_DNA"/>
</dbReference>
<proteinExistence type="predicted"/>
<reference evidence="2" key="1">
    <citation type="submission" date="2023-07" db="EMBL/GenBank/DDBJ databases">
        <title>draft genome sequence of fig (Ficus carica).</title>
        <authorList>
            <person name="Takahashi T."/>
            <person name="Nishimura K."/>
        </authorList>
    </citation>
    <scope>NUCLEOTIDE SEQUENCE</scope>
</reference>
<dbReference type="AlphaFoldDB" id="A0AA88DU94"/>
<dbReference type="InterPro" id="IPR036291">
    <property type="entry name" value="NAD(P)-bd_dom_sf"/>
</dbReference>
<protein>
    <recommendedName>
        <fullName evidence="1">RmlD-like substrate binding domain-containing protein</fullName>
    </recommendedName>
</protein>
<accession>A0AA88DU94</accession>
<comment type="caution">
    <text evidence="2">The sequence shown here is derived from an EMBL/GenBank/DDBJ whole genome shotgun (WGS) entry which is preliminary data.</text>
</comment>
<dbReference type="CDD" id="cd05254">
    <property type="entry name" value="dTDP_HR_like_SDR_e"/>
    <property type="match status" value="1"/>
</dbReference>
<dbReference type="Pfam" id="PF04321">
    <property type="entry name" value="RmlD_sub_bind"/>
    <property type="match status" value="1"/>
</dbReference>
<dbReference type="PANTHER" id="PTHR43242">
    <property type="entry name" value="NAD(P)-BINDING ROSSMANN-FOLD SUPERFAMILY PROTEIN"/>
    <property type="match status" value="1"/>
</dbReference>
<dbReference type="SUPFAM" id="SSF51735">
    <property type="entry name" value="NAD(P)-binding Rossmann-fold domains"/>
    <property type="match status" value="1"/>
</dbReference>
<evidence type="ECO:0000259" key="1">
    <source>
        <dbReference type="Pfam" id="PF04321"/>
    </source>
</evidence>
<keyword evidence="3" id="KW-1185">Reference proteome</keyword>
<dbReference type="Gene3D" id="3.40.50.720">
    <property type="entry name" value="NAD(P)-binding Rossmann-like Domain"/>
    <property type="match status" value="1"/>
</dbReference>
<organism evidence="2 3">
    <name type="scientific">Ficus carica</name>
    <name type="common">Common fig</name>
    <dbReference type="NCBI Taxonomy" id="3494"/>
    <lineage>
        <taxon>Eukaryota</taxon>
        <taxon>Viridiplantae</taxon>
        <taxon>Streptophyta</taxon>
        <taxon>Embryophyta</taxon>
        <taxon>Tracheophyta</taxon>
        <taxon>Spermatophyta</taxon>
        <taxon>Magnoliopsida</taxon>
        <taxon>eudicotyledons</taxon>
        <taxon>Gunneridae</taxon>
        <taxon>Pentapetalae</taxon>
        <taxon>rosids</taxon>
        <taxon>fabids</taxon>
        <taxon>Rosales</taxon>
        <taxon>Moraceae</taxon>
        <taxon>Ficeae</taxon>
        <taxon>Ficus</taxon>
    </lineage>
</organism>
<sequence>MNRKRVLVVGGTGYLGQHALQGFSAIKEHTQLDLAFTHFSNPPPQALLDAFPHLLAFNVDLRTGHGFQAISDSFGQPDVVVNCAALSVPRACEVDPPTAMSVNVPSSLQEHAHNQTSDYCPASLCLCLDCDHSGILSVYEGVKSFYKEEDEALPVNVYGKSKIAAEKFISENCSNFAILRSSIIFGPQTISPVPKSLPIQWMDGVLSKGITVDFFHDEFRCPVYVKDVVSTILALSEKWISEGKKMRLLLNVGGPDRVSRVQMAEMVADLRGYNKSFIKSVSTSSVDRGVKSPADISMDITKLVQTLGISPISFRDGVEVGFQDGGSGSSIEVGVGIEFWVMVRGWVSGRE</sequence>
<evidence type="ECO:0000313" key="2">
    <source>
        <dbReference type="EMBL" id="GMN61360.1"/>
    </source>
</evidence>
<gene>
    <name evidence="2" type="ORF">TIFTF001_030449</name>
</gene>
<feature type="domain" description="RmlD-like substrate binding" evidence="1">
    <location>
        <begin position="5"/>
        <end position="319"/>
    </location>
</feature>
<dbReference type="InterPro" id="IPR029903">
    <property type="entry name" value="RmlD-like-bd"/>
</dbReference>
<name>A0AA88DU94_FICCA</name>
<dbReference type="Proteomes" id="UP001187192">
    <property type="component" value="Unassembled WGS sequence"/>
</dbReference>
<evidence type="ECO:0000313" key="3">
    <source>
        <dbReference type="Proteomes" id="UP001187192"/>
    </source>
</evidence>
<dbReference type="PANTHER" id="PTHR43242:SF1">
    <property type="entry name" value="NAD(P)-BINDING ROSSMANN-FOLD SUPERFAMILY PROTEIN"/>
    <property type="match status" value="1"/>
</dbReference>